<feature type="compositionally biased region" description="Polar residues" evidence="1">
    <location>
        <begin position="354"/>
        <end position="367"/>
    </location>
</feature>
<keyword evidence="3" id="KW-1185">Reference proteome</keyword>
<reference evidence="2 3" key="1">
    <citation type="journal article" date="2024" name="Commun. Biol.">
        <title>Comparative genomic analysis of thermophilic fungi reveals convergent evolutionary adaptations and gene losses.</title>
        <authorList>
            <person name="Steindorff A.S."/>
            <person name="Aguilar-Pontes M.V."/>
            <person name="Robinson A.J."/>
            <person name="Andreopoulos B."/>
            <person name="LaButti K."/>
            <person name="Kuo A."/>
            <person name="Mondo S."/>
            <person name="Riley R."/>
            <person name="Otillar R."/>
            <person name="Haridas S."/>
            <person name="Lipzen A."/>
            <person name="Grimwood J."/>
            <person name="Schmutz J."/>
            <person name="Clum A."/>
            <person name="Reid I.D."/>
            <person name="Moisan M.C."/>
            <person name="Butler G."/>
            <person name="Nguyen T.T.M."/>
            <person name="Dewar K."/>
            <person name="Conant G."/>
            <person name="Drula E."/>
            <person name="Henrissat B."/>
            <person name="Hansel C."/>
            <person name="Singer S."/>
            <person name="Hutchinson M.I."/>
            <person name="de Vries R.P."/>
            <person name="Natvig D.O."/>
            <person name="Powell A.J."/>
            <person name="Tsang A."/>
            <person name="Grigoriev I.V."/>
        </authorList>
    </citation>
    <scope>NUCLEOTIDE SEQUENCE [LARGE SCALE GENOMIC DNA]</scope>
    <source>
        <strain evidence="2 3">CBS 620.91</strain>
    </source>
</reference>
<gene>
    <name evidence="2" type="ORF">VTJ49DRAFT_6383</name>
</gene>
<protein>
    <submittedName>
        <fullName evidence="2">Uncharacterized protein</fullName>
    </submittedName>
</protein>
<evidence type="ECO:0000313" key="2">
    <source>
        <dbReference type="EMBL" id="KAL1843979.1"/>
    </source>
</evidence>
<feature type="region of interest" description="Disordered" evidence="1">
    <location>
        <begin position="176"/>
        <end position="321"/>
    </location>
</feature>
<organism evidence="2 3">
    <name type="scientific">Humicola insolens</name>
    <name type="common">Soft-rot fungus</name>
    <dbReference type="NCBI Taxonomy" id="85995"/>
    <lineage>
        <taxon>Eukaryota</taxon>
        <taxon>Fungi</taxon>
        <taxon>Dikarya</taxon>
        <taxon>Ascomycota</taxon>
        <taxon>Pezizomycotina</taxon>
        <taxon>Sordariomycetes</taxon>
        <taxon>Sordariomycetidae</taxon>
        <taxon>Sordariales</taxon>
        <taxon>Chaetomiaceae</taxon>
        <taxon>Mycothermus</taxon>
    </lineage>
</organism>
<evidence type="ECO:0000256" key="1">
    <source>
        <dbReference type="SAM" id="MobiDB-lite"/>
    </source>
</evidence>
<sequence length="676" mass="73432">MAPPPVQPILLFGFCFETQQRLRFNNSWACAFHTSWYTNEDDPFWNGVDDANKRKEIRYGNNICVLFRVLLHCKAFYNHASLWSAIGKGFNTSPTIVKQTAEILTDARRLQRNKPSKEVSDTARAADEWIDFLDNRGLEPTRFSVDPSSVYKIAEAFFKSQDKKLLNASHVPVGYRSSFNPNLMPLPSRSGEEADEVAIKPQSPAITEDLKSNPFPRKRSASPPVHPSTKARRVSQDTRQQQGTGAIPENNKAIDQLPPIKTTKSPPGVNNTLPPRPPPLTTQSTDPVKNDSTASIQTRQPLPPSGPFQATGTTPLAGSAAPPLKIKGSAVSLAPAQTVSSQFVSQSSVSAQTERGSSVSTTDTAPASSVLKEQVDSKEQPLAGPNKPPQTSAVTVPATPATPTFKSRLHDDVIELKGNMRTATNAVTTMMESMHDIVDGMNSIQEEVACLADQQKLLATAITESTEQQKQLAAAMSESTAKLTTAIADNGEINLSPMLKLIEVLTNSVNSLKEEVAELKKGPQQQPPALEALTNSVNSLKEEMAELKKAQQPQPAPVPQPTSIPPSIESHLQAQNAKMDKLFREMAAMRQEQQRLAAVNASTATPQSDVPTVQQPQPQNLRQAMAAAEQDLRRHLGTLQALYYRGGANRALTEKTADFLALLGDGVKAAQTAREL</sequence>
<feature type="compositionally biased region" description="Pro residues" evidence="1">
    <location>
        <begin position="554"/>
        <end position="564"/>
    </location>
</feature>
<comment type="caution">
    <text evidence="2">The sequence shown here is derived from an EMBL/GenBank/DDBJ whole genome shotgun (WGS) entry which is preliminary data.</text>
</comment>
<feature type="compositionally biased region" description="Low complexity" evidence="1">
    <location>
        <begin position="389"/>
        <end position="404"/>
    </location>
</feature>
<proteinExistence type="predicted"/>
<dbReference type="Proteomes" id="UP001583172">
    <property type="component" value="Unassembled WGS sequence"/>
</dbReference>
<evidence type="ECO:0000313" key="3">
    <source>
        <dbReference type="Proteomes" id="UP001583172"/>
    </source>
</evidence>
<feature type="compositionally biased region" description="Polar residues" evidence="1">
    <location>
        <begin position="283"/>
        <end position="300"/>
    </location>
</feature>
<feature type="region of interest" description="Disordered" evidence="1">
    <location>
        <begin position="544"/>
        <end position="567"/>
    </location>
</feature>
<dbReference type="EMBL" id="JAZGSY010000006">
    <property type="protein sequence ID" value="KAL1843979.1"/>
    <property type="molecule type" value="Genomic_DNA"/>
</dbReference>
<name>A0ABR3VQX6_HUMIN</name>
<accession>A0ABR3VQX6</accession>
<feature type="compositionally biased region" description="Low complexity" evidence="1">
    <location>
        <begin position="340"/>
        <end position="353"/>
    </location>
</feature>
<feature type="region of interest" description="Disordered" evidence="1">
    <location>
        <begin position="340"/>
        <end position="405"/>
    </location>
</feature>